<comment type="subcellular location">
    <subcellularLocation>
        <location evidence="3">Golgi apparatus</location>
        <location evidence="3">Golgi stack membrane</location>
        <topology evidence="3">Single-pass type II membrane protein</topology>
    </subcellularLocation>
</comment>
<evidence type="ECO:0000313" key="4">
    <source>
        <dbReference type="EMBL" id="CAC5412739.1"/>
    </source>
</evidence>
<comment type="pathway">
    <text evidence="3">Protein modification; protein glycosylation.</text>
</comment>
<dbReference type="EC" id="2.4.1.-" evidence="3"/>
<dbReference type="UniPathway" id="UPA00378"/>
<organism evidence="4 5">
    <name type="scientific">Mytilus coruscus</name>
    <name type="common">Sea mussel</name>
    <dbReference type="NCBI Taxonomy" id="42192"/>
    <lineage>
        <taxon>Eukaryota</taxon>
        <taxon>Metazoa</taxon>
        <taxon>Spiralia</taxon>
        <taxon>Lophotrochozoa</taxon>
        <taxon>Mollusca</taxon>
        <taxon>Bivalvia</taxon>
        <taxon>Autobranchia</taxon>
        <taxon>Pteriomorphia</taxon>
        <taxon>Mytilida</taxon>
        <taxon>Mytiloidea</taxon>
        <taxon>Mytilidae</taxon>
        <taxon>Mytilinae</taxon>
        <taxon>Mytilus</taxon>
    </lineage>
</organism>
<dbReference type="Proteomes" id="UP000507470">
    <property type="component" value="Unassembled WGS sequence"/>
</dbReference>
<dbReference type="OrthoDB" id="3226at2759"/>
<dbReference type="GO" id="GO:0005975">
    <property type="term" value="P:carbohydrate metabolic process"/>
    <property type="evidence" value="ECO:0007669"/>
    <property type="project" value="InterPro"/>
</dbReference>
<dbReference type="InterPro" id="IPR002516">
    <property type="entry name" value="Glyco_trans_11"/>
</dbReference>
<evidence type="ECO:0000313" key="5">
    <source>
        <dbReference type="Proteomes" id="UP000507470"/>
    </source>
</evidence>
<keyword evidence="1 3" id="KW-0328">Glycosyltransferase</keyword>
<gene>
    <name evidence="4" type="ORF">MCOR_45723</name>
</gene>
<dbReference type="Pfam" id="PF01531">
    <property type="entry name" value="Glyco_transf_11"/>
    <property type="match status" value="1"/>
</dbReference>
<evidence type="ECO:0000256" key="1">
    <source>
        <dbReference type="ARBA" id="ARBA00022676"/>
    </source>
</evidence>
<keyword evidence="3" id="KW-0325">Glycoprotein</keyword>
<keyword evidence="3" id="KW-0735">Signal-anchor</keyword>
<dbReference type="EMBL" id="CACVKT020008086">
    <property type="protein sequence ID" value="CAC5412739.1"/>
    <property type="molecule type" value="Genomic_DNA"/>
</dbReference>
<accession>A0A6J8DVS2</accession>
<comment type="similarity">
    <text evidence="3">Belongs to the glycosyltransferase 11 family.</text>
</comment>
<keyword evidence="2 3" id="KW-0808">Transferase</keyword>
<keyword evidence="5" id="KW-1185">Reference proteome</keyword>
<dbReference type="PANTHER" id="PTHR11927">
    <property type="entry name" value="GALACTOSIDE 2-L-FUCOSYLTRANSFERASE"/>
    <property type="match status" value="1"/>
</dbReference>
<dbReference type="PANTHER" id="PTHR11927:SF9">
    <property type="entry name" value="L-FUCOSYLTRANSFERASE"/>
    <property type="match status" value="1"/>
</dbReference>
<proteinExistence type="inferred from homology"/>
<dbReference type="AlphaFoldDB" id="A0A6J8DVS2"/>
<evidence type="ECO:0000256" key="3">
    <source>
        <dbReference type="RuleBase" id="RU363129"/>
    </source>
</evidence>
<keyword evidence="3" id="KW-0812">Transmembrane</keyword>
<reference evidence="4 5" key="1">
    <citation type="submission" date="2020-06" db="EMBL/GenBank/DDBJ databases">
        <authorList>
            <person name="Li R."/>
            <person name="Bekaert M."/>
        </authorList>
    </citation>
    <scope>NUCLEOTIDE SEQUENCE [LARGE SCALE GENOMIC DNA]</scope>
    <source>
        <strain evidence="5">wild</strain>
    </source>
</reference>
<sequence>MSTTRSLRVMEKKKGSICPILQAGLGNRLFQFSTSLAVAKTKQMELIVPPDADIRKVFEINVTFTKSKELCKGFRKILDKAHASYSKSLLNTDNIQLGTGLQSWKYFHMYDKQLRRQLTFRKIIQNTAKQKILKILERRRIKSRKSITLVGVHIRRGDKVRNNDGFNIATSEYLNRSVNYYTQRYAPVLFLVISDGMTWSKKYMPSHVPVEFIS</sequence>
<protein>
    <recommendedName>
        <fullName evidence="3">L-Fucosyltransferase</fullName>
        <ecNumber evidence="3">2.4.1.-</ecNumber>
    </recommendedName>
</protein>
<dbReference type="GO" id="GO:0008107">
    <property type="term" value="F:galactoside 2-alpha-L-fucosyltransferase activity"/>
    <property type="evidence" value="ECO:0007669"/>
    <property type="project" value="InterPro"/>
</dbReference>
<keyword evidence="3" id="KW-0333">Golgi apparatus</keyword>
<dbReference type="GO" id="GO:0032580">
    <property type="term" value="C:Golgi cisterna membrane"/>
    <property type="evidence" value="ECO:0007669"/>
    <property type="project" value="UniProtKB-SubCell"/>
</dbReference>
<name>A0A6J8DVS2_MYTCO</name>
<evidence type="ECO:0000256" key="2">
    <source>
        <dbReference type="ARBA" id="ARBA00022679"/>
    </source>
</evidence>